<dbReference type="AlphaFoldDB" id="W2C1C0"/>
<evidence type="ECO:0000313" key="2">
    <source>
        <dbReference type="EMBL" id="ETK01009.1"/>
    </source>
</evidence>
<organism evidence="2 3">
    <name type="scientific">Tannerella sp. oral taxon BU063 isolate Cell 2</name>
    <dbReference type="NCBI Taxonomy" id="1411148"/>
    <lineage>
        <taxon>Bacteria</taxon>
        <taxon>Pseudomonadati</taxon>
        <taxon>Bacteroidota</taxon>
        <taxon>Bacteroidia</taxon>
        <taxon>Bacteroidales</taxon>
        <taxon>Tannerellaceae</taxon>
        <taxon>Tannerella</taxon>
    </lineage>
</organism>
<reference evidence="2 3" key="1">
    <citation type="submission" date="2013-11" db="EMBL/GenBank/DDBJ databases">
        <title>Single cell genomics of uncultured Tannerella BU063 (oral taxon 286).</title>
        <authorList>
            <person name="Beall C.J."/>
            <person name="Campbell A.G."/>
            <person name="Griffen A.L."/>
            <person name="Podar M."/>
            <person name="Leys E.J."/>
        </authorList>
    </citation>
    <scope>NUCLEOTIDE SEQUENCE [LARGE SCALE GENOMIC DNA]</scope>
    <source>
        <strain evidence="2">Cell 2</strain>
    </source>
</reference>
<protein>
    <submittedName>
        <fullName evidence="2">Uncharacterized protein</fullName>
    </submittedName>
</protein>
<evidence type="ECO:0000313" key="3">
    <source>
        <dbReference type="Proteomes" id="UP000018837"/>
    </source>
</evidence>
<name>W2C1C0_9BACT</name>
<dbReference type="EMBL" id="AYUF01000492">
    <property type="protein sequence ID" value="ETK01009.1"/>
    <property type="molecule type" value="Genomic_DNA"/>
</dbReference>
<sequence>MKDLEVERILRQYAEDLVSRYTWLTIRFEYSEKRSVYLVSYSPRYLISGKTTLINEMMDFEDRMNDVYGDDAPLFCKDEELFKLSPEAEVVRHHAPERAVRHVSPRKKRSVAEPAAV</sequence>
<accession>W2C1C0</accession>
<gene>
    <name evidence="2" type="ORF">N425_11940</name>
</gene>
<feature type="region of interest" description="Disordered" evidence="1">
    <location>
        <begin position="95"/>
        <end position="117"/>
    </location>
</feature>
<dbReference type="Proteomes" id="UP000018837">
    <property type="component" value="Unassembled WGS sequence"/>
</dbReference>
<proteinExistence type="predicted"/>
<evidence type="ECO:0000256" key="1">
    <source>
        <dbReference type="SAM" id="MobiDB-lite"/>
    </source>
</evidence>
<comment type="caution">
    <text evidence="2">The sequence shown here is derived from an EMBL/GenBank/DDBJ whole genome shotgun (WGS) entry which is preliminary data.</text>
</comment>
<dbReference type="PATRIC" id="fig|1411148.3.peg.1969"/>